<proteinExistence type="inferred from homology"/>
<keyword evidence="8" id="KW-1185">Reference proteome</keyword>
<evidence type="ECO:0000313" key="9">
    <source>
        <dbReference type="RefSeq" id="XP_050941821.1"/>
    </source>
</evidence>
<evidence type="ECO:0000256" key="5">
    <source>
        <dbReference type="ARBA" id="ARBA00022737"/>
    </source>
</evidence>
<keyword evidence="4" id="KW-0812">Transmembrane</keyword>
<organism evidence="8 9">
    <name type="scientific">Cucumis melo</name>
    <name type="common">Muskmelon</name>
    <dbReference type="NCBI Taxonomy" id="3656"/>
    <lineage>
        <taxon>Eukaryota</taxon>
        <taxon>Viridiplantae</taxon>
        <taxon>Streptophyta</taxon>
        <taxon>Embryophyta</taxon>
        <taxon>Tracheophyta</taxon>
        <taxon>Spermatophyta</taxon>
        <taxon>Magnoliopsida</taxon>
        <taxon>eudicotyledons</taxon>
        <taxon>Gunneridae</taxon>
        <taxon>Pentapetalae</taxon>
        <taxon>rosids</taxon>
        <taxon>fabids</taxon>
        <taxon>Cucurbitales</taxon>
        <taxon>Cucurbitaceae</taxon>
        <taxon>Benincaseae</taxon>
        <taxon>Cucumis</taxon>
    </lineage>
</organism>
<evidence type="ECO:0000313" key="10">
    <source>
        <dbReference type="RefSeq" id="XP_050946578.1"/>
    </source>
</evidence>
<dbReference type="InterPro" id="IPR044712">
    <property type="entry name" value="SLC25A32-like"/>
</dbReference>
<evidence type="ECO:0000256" key="6">
    <source>
        <dbReference type="ARBA" id="ARBA00022989"/>
    </source>
</evidence>
<accession>A0ABM3KVN7</accession>
<dbReference type="Proteomes" id="UP001652600">
    <property type="component" value="Chromosome 10"/>
</dbReference>
<keyword evidence="5" id="KW-0677">Repeat</keyword>
<name>A0ABM3KVN7_CUCME</name>
<gene>
    <name evidence="9" type="primary">LOC127149830</name>
    <name evidence="10" type="synonym">LOC127151201</name>
</gene>
<dbReference type="RefSeq" id="XP_050941821.1">
    <property type="nucleotide sequence ID" value="XM_051085864.1"/>
</dbReference>
<reference evidence="8 9" key="1">
    <citation type="submission" date="2025-05" db="UniProtKB">
        <authorList>
            <consortium name="RefSeq"/>
        </authorList>
    </citation>
    <scope>NUCLEOTIDE SEQUENCE [LARGE SCALE GENOMIC DNA]</scope>
    <source>
        <tissue evidence="9 10">Stem</tissue>
    </source>
</reference>
<comment type="similarity">
    <text evidence="2">Belongs to the mitochondrial carrier (TC 2.A.29) family.</text>
</comment>
<dbReference type="GeneID" id="127149830"/>
<keyword evidence="3" id="KW-0813">Transport</keyword>
<comment type="subcellular location">
    <subcellularLocation>
        <location evidence="1">Membrane</location>
    </subcellularLocation>
</comment>
<dbReference type="Gene3D" id="1.50.40.10">
    <property type="entry name" value="Mitochondrial carrier domain"/>
    <property type="match status" value="1"/>
</dbReference>
<dbReference type="SUPFAM" id="SSF103506">
    <property type="entry name" value="Mitochondrial carrier"/>
    <property type="match status" value="1"/>
</dbReference>
<evidence type="ECO:0000256" key="7">
    <source>
        <dbReference type="ARBA" id="ARBA00023136"/>
    </source>
</evidence>
<dbReference type="Proteomes" id="UP001652600">
    <property type="component" value="Chromosome 1"/>
</dbReference>
<evidence type="ECO:0000256" key="2">
    <source>
        <dbReference type="ARBA" id="ARBA00006375"/>
    </source>
</evidence>
<evidence type="ECO:0000313" key="8">
    <source>
        <dbReference type="Proteomes" id="UP001652600"/>
    </source>
</evidence>
<evidence type="ECO:0000256" key="4">
    <source>
        <dbReference type="ARBA" id="ARBA00022692"/>
    </source>
</evidence>
<protein>
    <submittedName>
        <fullName evidence="9 10">Nicotinamide adenine dinucleotide transporter 1, chloroplastic-like</fullName>
    </submittedName>
</protein>
<evidence type="ECO:0000256" key="1">
    <source>
        <dbReference type="ARBA" id="ARBA00004370"/>
    </source>
</evidence>
<dbReference type="PANTHER" id="PTHR45683">
    <property type="entry name" value="MITOCHONDRIAL NICOTINAMIDE ADENINE DINUCLEOTIDE TRANSPORTER 1-RELATED-RELATED"/>
    <property type="match status" value="1"/>
</dbReference>
<dbReference type="InterPro" id="IPR023395">
    <property type="entry name" value="MCP_dom_sf"/>
</dbReference>
<keyword evidence="7" id="KW-0472">Membrane</keyword>
<dbReference type="RefSeq" id="XP_050946578.1">
    <property type="nucleotide sequence ID" value="XM_051090621.1"/>
</dbReference>
<keyword evidence="6" id="KW-1133">Transmembrane helix</keyword>
<evidence type="ECO:0000256" key="3">
    <source>
        <dbReference type="ARBA" id="ARBA00022448"/>
    </source>
</evidence>
<sequence length="161" mass="18297">MGITLKFNRDSPLSQTELLFICPFLSLRIHYGVGKSSYVCHKKTFCLHYFMGTIHRCVLLLQQVSHGAIQFTVYEELRKVIANSRSKGTRVDAQSSGELLNSGDYAVLGGTSKIAAMLLTYPFQVIRARLLQFRKRNVKPLLHLVPVSNINNCLKKHFRDL</sequence>